<dbReference type="EMBL" id="JANHOH010000001">
    <property type="protein sequence ID" value="MCQ6957145.1"/>
    <property type="molecule type" value="Genomic_DNA"/>
</dbReference>
<feature type="domain" description="Lipocalin-like" evidence="1">
    <location>
        <begin position="7"/>
        <end position="57"/>
    </location>
</feature>
<sequence>MQINNIVLYFRSDGTFNNTLNKTDWKTKVSGTYSIINNTVQLSFKNGQESKKYKLAANSNLKARLV</sequence>
<protein>
    <recommendedName>
        <fullName evidence="1">Lipocalin-like domain-containing protein</fullName>
    </recommendedName>
</protein>
<dbReference type="InterPro" id="IPR024311">
    <property type="entry name" value="Lipocalin-like"/>
</dbReference>
<accession>A0ABT1SXS0</accession>
<gene>
    <name evidence="2" type="ORF">NPE20_04215</name>
</gene>
<evidence type="ECO:0000313" key="2">
    <source>
        <dbReference type="EMBL" id="MCQ6957145.1"/>
    </source>
</evidence>
<reference evidence="2 3" key="1">
    <citation type="submission" date="2022-07" db="EMBL/GenBank/DDBJ databases">
        <title>Mucilaginibacter sp. JC4.</title>
        <authorList>
            <person name="Le V."/>
            <person name="Ko S.-R."/>
            <person name="Ahn C.-Y."/>
            <person name="Oh H.-M."/>
        </authorList>
    </citation>
    <scope>NUCLEOTIDE SEQUENCE [LARGE SCALE GENOMIC DNA]</scope>
    <source>
        <strain evidence="2 3">JC4</strain>
    </source>
</reference>
<comment type="caution">
    <text evidence="2">The sequence shown here is derived from an EMBL/GenBank/DDBJ whole genome shotgun (WGS) entry which is preliminary data.</text>
</comment>
<dbReference type="RefSeq" id="WP_256537354.1">
    <property type="nucleotide sequence ID" value="NZ_JANHOH010000001.1"/>
</dbReference>
<evidence type="ECO:0000259" key="1">
    <source>
        <dbReference type="Pfam" id="PF13648"/>
    </source>
</evidence>
<proteinExistence type="predicted"/>
<evidence type="ECO:0000313" key="3">
    <source>
        <dbReference type="Proteomes" id="UP001204376"/>
    </source>
</evidence>
<dbReference type="Proteomes" id="UP001204376">
    <property type="component" value="Unassembled WGS sequence"/>
</dbReference>
<organism evidence="2 3">
    <name type="scientific">Mucilaginibacter aquariorum</name>
    <dbReference type="NCBI Taxonomy" id="2967225"/>
    <lineage>
        <taxon>Bacteria</taxon>
        <taxon>Pseudomonadati</taxon>
        <taxon>Bacteroidota</taxon>
        <taxon>Sphingobacteriia</taxon>
        <taxon>Sphingobacteriales</taxon>
        <taxon>Sphingobacteriaceae</taxon>
        <taxon>Mucilaginibacter</taxon>
    </lineage>
</organism>
<dbReference type="Pfam" id="PF13648">
    <property type="entry name" value="Lipocalin_4"/>
    <property type="match status" value="1"/>
</dbReference>
<name>A0ABT1SXS0_9SPHI</name>
<keyword evidence="3" id="KW-1185">Reference proteome</keyword>